<accession>A0ACB5S1H2</accession>
<keyword evidence="2" id="KW-1185">Reference proteome</keyword>
<dbReference type="EMBL" id="BSXG01000030">
    <property type="protein sequence ID" value="GME26647.1"/>
    <property type="molecule type" value="Genomic_DNA"/>
</dbReference>
<name>A0ACB5S1H2_9PEZI</name>
<evidence type="ECO:0000313" key="1">
    <source>
        <dbReference type="EMBL" id="GME26647.1"/>
    </source>
</evidence>
<dbReference type="Proteomes" id="UP001165186">
    <property type="component" value="Unassembled WGS sequence"/>
</dbReference>
<evidence type="ECO:0000313" key="2">
    <source>
        <dbReference type="Proteomes" id="UP001165186"/>
    </source>
</evidence>
<gene>
    <name evidence="1" type="primary">g9944</name>
    <name evidence="1" type="ORF">NpPPO83_00009944</name>
</gene>
<reference evidence="1" key="1">
    <citation type="submission" date="2024-09" db="EMBL/GenBank/DDBJ databases">
        <title>Draft Genome Sequences of Neofusicoccum parvum.</title>
        <authorList>
            <person name="Ashida A."/>
            <person name="Camagna M."/>
            <person name="Tanaka A."/>
            <person name="Takemoto D."/>
        </authorList>
    </citation>
    <scope>NUCLEOTIDE SEQUENCE</scope>
    <source>
        <strain evidence="1">PPO83</strain>
    </source>
</reference>
<sequence>MSNFSSTLPNPKLPCHIIPPSRNTGFFGRADVLEDLDKIFLGRSDEADSISSSGKELTMFALVGPGGMGKTQIATEFVHARKDRFDAIFWVYADQPVKVSEGFSKIAAELGLVPEDSSDAKDPVVIRENVKGWMARPVKSYEASETNVEKASWLLVFDNADNSEVIGDYWPVDGPGCVLLTSRYPLHLNGIEDKILQPFSPEEAFNFLIKLTKRKDDPEERQAGEEVARKLGGLPLAVTQMAGIITRRDLSFTEFLAAYDERESQEELFDTRMENPLQRRVSVYQHTLASVWALESLKHGRALLDVLSFLDPDEIPEPILTAFLSRKTSSATDPPLLHDYPRFYHESGSSLEALPFFQKAQALGEFVKLQFDDELSTTEESAVSIEEVRAMLAEIHHNIGCVATETNKPEDAVHHFTIFNQMMAEEARVNDKQKEYGISWNELGIAYMMKKSWKDAEKCFLRSIEIMEEVDASAKELKSLPTVNLGLAYWVQDGRLEEADEVLMAGLRDREAIYGVNDRESFITGRFLHAIGNVKADLSKLKSDEDLLDESRMYHQRALSHYRDTVGKNHHRTADTCVKVADHCIRLKMLDSAMPLLDQALKIFTGRPVYLPERARAMFKRSRVLELLGRLEEAETEKEESLKLLRELTDLGTKTLDEITDADFDEVIVFWSR</sequence>
<proteinExistence type="predicted"/>
<comment type="caution">
    <text evidence="1">The sequence shown here is derived from an EMBL/GenBank/DDBJ whole genome shotgun (WGS) entry which is preliminary data.</text>
</comment>
<protein>
    <submittedName>
        <fullName evidence="1">Tetratricopeptide repeat domain-containing protein</fullName>
    </submittedName>
</protein>
<organism evidence="1 2">
    <name type="scientific">Neofusicoccum parvum</name>
    <dbReference type="NCBI Taxonomy" id="310453"/>
    <lineage>
        <taxon>Eukaryota</taxon>
        <taxon>Fungi</taxon>
        <taxon>Dikarya</taxon>
        <taxon>Ascomycota</taxon>
        <taxon>Pezizomycotina</taxon>
        <taxon>Dothideomycetes</taxon>
        <taxon>Dothideomycetes incertae sedis</taxon>
        <taxon>Botryosphaeriales</taxon>
        <taxon>Botryosphaeriaceae</taxon>
        <taxon>Neofusicoccum</taxon>
    </lineage>
</organism>